<feature type="compositionally biased region" description="Basic residues" evidence="2">
    <location>
        <begin position="1225"/>
        <end position="1235"/>
    </location>
</feature>
<dbReference type="NCBIfam" id="NF041492">
    <property type="entry name" value="MobF"/>
    <property type="match status" value="1"/>
</dbReference>
<dbReference type="AlphaFoldDB" id="A0A3B9QVI5"/>
<sequence length="1261" mass="134371">ESTVDPEKAVAASGSEATSGDTPVGPDGYYSEDGTAPATAWINGVDTTQSVALAEFLGVSSGEQIDGASVRGWFNRMRAPSGAKLGRKPGPTTLPGYDLTFCAPKSVSVLWGLTDSPSVRAAVDAAHAAAVSAAMEYVTEHAAYTRRRVDEDTVLVERTRGLSGVKYEHRTARSGDPHVHSHVLLSNRQLCADGKVLSLDGVNVYHEARAGGMIYQATLRAELTSSLGVAWGQTVNGCADIVGLDDPEMLDAFSTRTRELDQWRDANGVVAAGDIADDAEEAAASAALTRIAQKKTRQIKDLQTSLAEHEQQWQVQLRGIPQAAEVREFIDRLDPTGTGTPAESDGAPAVTGGGYPSVDEVLAAVSAERSTFTRADLVEAVAALVGPGVAADQIRASVEQVVDEAIASTSAWSVTPDQARSFDRSKREGSQRFTTSVVVAEVDRGIDLATAPATARQISVGQARSMIRPVAGVLSVQQADAMVSVVTSSSRASVVVAPAGSGKTSSLKAAHAVWSAAGCQVVGLAPTGKAADVMTGEDVADESSTIARVFRQVDGLDPVAAAGVLGWDQDTVVVVDEAGMVATPDVVRLLEVATAADARVVLVGDPHQYSAVKARSGMLATLAHELPDAVELSEVFRQQDPAERAASRGLRDGDGPAVARAADWYAEHGRLSAGSVSAMLTDALEAWHADVRAGWESLLVADSNDTVDALNVAAQQRMAADGVIDPTGTCVPVGSRSAYVGDVVLTRRNDYSLVSSAGEPVRNGQRWKITAIGVDGSAQLCRLDGIGGNADAAVTVTVPAEYLEQHTQLGYASTGHGCQGVTVDAARVVTEATRADRAGVYVPLTRGRKVNALYLSETSPGDSETGHDRATTIDAADTADAVDSGLRRESVEYARDLLVAACSRERADVTPHALWGKNWDQWSIERMSTDLAVDVHPFAGTPMAEAMERRRQLRDTRWDAYADRVSGQAAEVADMDVTEVADDAAVPAEAPVGPSPRPEAQRRLHAVPTRVLQQATEFPFLVASKIRQLTTEMGQSDAAVKRVEQLCGELEACRQQVAECDRKVQVAARRVQEAEQVAGTGIGWMKGRKKKVSEQQDIAQARREHDVAAVQRDTAIQTFKQRSRELEVATGRAERVQVSPERREQLGTEVEMYRSLQDVAEVNRELRDRQLETQHMEARAADTVVKDPGVDDSDDIEVVFDTYDATPANSASSFFGHSIEESLAHVHHRRNRKHDRNSTNWGTTPGTENPGLDQEPDGPEF</sequence>
<dbReference type="SUPFAM" id="SSF55464">
    <property type="entry name" value="Origin of replication-binding domain, RBD-like"/>
    <property type="match status" value="1"/>
</dbReference>
<name>A0A3B9QVI5_9CORY</name>
<proteinExistence type="predicted"/>
<feature type="compositionally biased region" description="Polar residues" evidence="2">
    <location>
        <begin position="1238"/>
        <end position="1247"/>
    </location>
</feature>
<accession>A0A3B9QVI5</accession>
<evidence type="ECO:0000259" key="3">
    <source>
        <dbReference type="Pfam" id="PF08751"/>
    </source>
</evidence>
<dbReference type="Gene3D" id="2.30.30.940">
    <property type="match status" value="1"/>
</dbReference>
<dbReference type="Pfam" id="PF13604">
    <property type="entry name" value="AAA_30"/>
    <property type="match status" value="1"/>
</dbReference>
<comment type="caution">
    <text evidence="4">The sequence shown here is derived from an EMBL/GenBank/DDBJ whole genome shotgun (WGS) entry which is preliminary data.</text>
</comment>
<evidence type="ECO:0000313" key="4">
    <source>
        <dbReference type="EMBL" id="HAF73000.1"/>
    </source>
</evidence>
<protein>
    <recommendedName>
        <fullName evidence="3">TrwC relaxase domain-containing protein</fullName>
    </recommendedName>
</protein>
<dbReference type="Pfam" id="PF08751">
    <property type="entry name" value="TrwC"/>
    <property type="match status" value="1"/>
</dbReference>
<feature type="region of interest" description="Disordered" evidence="2">
    <location>
        <begin position="1225"/>
        <end position="1261"/>
    </location>
</feature>
<gene>
    <name evidence="4" type="ORF">DCL06_09350</name>
</gene>
<evidence type="ECO:0000256" key="1">
    <source>
        <dbReference type="SAM" id="Coils"/>
    </source>
</evidence>
<feature type="domain" description="TrwC relaxase" evidence="3">
    <location>
        <begin position="21"/>
        <end position="318"/>
    </location>
</feature>
<dbReference type="CDD" id="cd18809">
    <property type="entry name" value="SF1_C_RecD"/>
    <property type="match status" value="1"/>
</dbReference>
<dbReference type="SUPFAM" id="SSF52540">
    <property type="entry name" value="P-loop containing nucleoside triphosphate hydrolases"/>
    <property type="match status" value="2"/>
</dbReference>
<feature type="region of interest" description="Disordered" evidence="2">
    <location>
        <begin position="1"/>
        <end position="32"/>
    </location>
</feature>
<feature type="non-terminal residue" evidence="4">
    <location>
        <position position="1"/>
    </location>
</feature>
<dbReference type="InterPro" id="IPR014862">
    <property type="entry name" value="TrwC"/>
</dbReference>
<dbReference type="EMBL" id="DMDD01000223">
    <property type="protein sequence ID" value="HAF73000.1"/>
    <property type="molecule type" value="Genomic_DNA"/>
</dbReference>
<reference evidence="4 5" key="1">
    <citation type="journal article" date="2018" name="Nat. Biotechnol.">
        <title>A standardized bacterial taxonomy based on genome phylogeny substantially revises the tree of life.</title>
        <authorList>
            <person name="Parks D.H."/>
            <person name="Chuvochina M."/>
            <person name="Waite D.W."/>
            <person name="Rinke C."/>
            <person name="Skarshewski A."/>
            <person name="Chaumeil P.A."/>
            <person name="Hugenholtz P."/>
        </authorList>
    </citation>
    <scope>NUCLEOTIDE SEQUENCE [LARGE SCALE GENOMIC DNA]</scope>
    <source>
        <strain evidence="4">UBA9851</strain>
    </source>
</reference>
<feature type="coiled-coil region" evidence="1">
    <location>
        <begin position="1043"/>
        <end position="1077"/>
    </location>
</feature>
<evidence type="ECO:0000256" key="2">
    <source>
        <dbReference type="SAM" id="MobiDB-lite"/>
    </source>
</evidence>
<keyword evidence="1" id="KW-0175">Coiled coil</keyword>
<organism evidence="4 5">
    <name type="scientific">Corynebacterium variabile</name>
    <dbReference type="NCBI Taxonomy" id="1727"/>
    <lineage>
        <taxon>Bacteria</taxon>
        <taxon>Bacillati</taxon>
        <taxon>Actinomycetota</taxon>
        <taxon>Actinomycetes</taxon>
        <taxon>Mycobacteriales</taxon>
        <taxon>Corynebacteriaceae</taxon>
        <taxon>Corynebacterium</taxon>
    </lineage>
</organism>
<evidence type="ECO:0000313" key="5">
    <source>
        <dbReference type="Proteomes" id="UP000260925"/>
    </source>
</evidence>
<dbReference type="InterPro" id="IPR027417">
    <property type="entry name" value="P-loop_NTPase"/>
</dbReference>
<dbReference type="Proteomes" id="UP000260925">
    <property type="component" value="Unassembled WGS sequence"/>
</dbReference>
<dbReference type="Gene3D" id="3.40.50.300">
    <property type="entry name" value="P-loop containing nucleotide triphosphate hydrolases"/>
    <property type="match status" value="2"/>
</dbReference>
<dbReference type="CDD" id="cd17933">
    <property type="entry name" value="DEXSc_RecD-like"/>
    <property type="match status" value="1"/>
</dbReference>